<feature type="region of interest" description="Disordered" evidence="3">
    <location>
        <begin position="1"/>
        <end position="22"/>
    </location>
</feature>
<sequence>MTARQQDTLDHDAASPRGSDGARALVERVDRYCDAAPRLGGRAEEFGPFTLFVREDGGAPYYARPRPGAGGQPAAADVAAVLERQRELGVPQAFEWIGELAPGLRGLLEQAGLTVSEHPLLALSLTDRPAPAPSGSGYPVRLVDADAPELAEAVAAQYLGFGAPGTAVGDAGTGELAAEAGAREADGTVGRARARLRSGATVFAAALHEGRPVAAGQHNPVDGASEIVGVATLPAHRRRGLGLAVTEALLADAAARGARTVFLSASDDDVARIYASAGFRPVGTALVAEREDAG</sequence>
<keyword evidence="1" id="KW-0808">Transferase</keyword>
<dbReference type="SUPFAM" id="SSF55729">
    <property type="entry name" value="Acyl-CoA N-acyltransferases (Nat)"/>
    <property type="match status" value="1"/>
</dbReference>
<dbReference type="InterPro" id="IPR050680">
    <property type="entry name" value="YpeA/RimI_acetyltransf"/>
</dbReference>
<comment type="caution">
    <text evidence="5">The sequence shown here is derived from an EMBL/GenBank/DDBJ whole genome shotgun (WGS) entry which is preliminary data.</text>
</comment>
<dbReference type="PROSITE" id="PS51186">
    <property type="entry name" value="GNAT"/>
    <property type="match status" value="1"/>
</dbReference>
<organism evidence="5 6">
    <name type="scientific">Kitasatospora cineracea</name>
    <dbReference type="NCBI Taxonomy" id="88074"/>
    <lineage>
        <taxon>Bacteria</taxon>
        <taxon>Bacillati</taxon>
        <taxon>Actinomycetota</taxon>
        <taxon>Actinomycetes</taxon>
        <taxon>Kitasatosporales</taxon>
        <taxon>Streptomycetaceae</taxon>
        <taxon>Kitasatospora</taxon>
    </lineage>
</organism>
<name>A0A3N4RIG8_9ACTN</name>
<evidence type="ECO:0000256" key="3">
    <source>
        <dbReference type="SAM" id="MobiDB-lite"/>
    </source>
</evidence>
<dbReference type="InterPro" id="IPR016181">
    <property type="entry name" value="Acyl_CoA_acyltransferase"/>
</dbReference>
<evidence type="ECO:0000313" key="5">
    <source>
        <dbReference type="EMBL" id="RPE26910.1"/>
    </source>
</evidence>
<protein>
    <submittedName>
        <fullName evidence="5">FR47-like protein</fullName>
    </submittedName>
</protein>
<gene>
    <name evidence="5" type="ORF">EDD38_7547</name>
</gene>
<dbReference type="Pfam" id="PF00583">
    <property type="entry name" value="Acetyltransf_1"/>
    <property type="match status" value="1"/>
</dbReference>
<dbReference type="CDD" id="cd04301">
    <property type="entry name" value="NAT_SF"/>
    <property type="match status" value="1"/>
</dbReference>
<keyword evidence="6" id="KW-1185">Reference proteome</keyword>
<dbReference type="InterPro" id="IPR000182">
    <property type="entry name" value="GNAT_dom"/>
</dbReference>
<evidence type="ECO:0000256" key="1">
    <source>
        <dbReference type="ARBA" id="ARBA00022679"/>
    </source>
</evidence>
<accession>A0A3N4RIG8</accession>
<dbReference type="Gene3D" id="3.40.630.30">
    <property type="match status" value="1"/>
</dbReference>
<dbReference type="Proteomes" id="UP000266906">
    <property type="component" value="Unassembled WGS sequence"/>
</dbReference>
<reference evidence="5 6" key="1">
    <citation type="submission" date="2018-11" db="EMBL/GenBank/DDBJ databases">
        <title>Sequencing the genomes of 1000 actinobacteria strains.</title>
        <authorList>
            <person name="Klenk H.-P."/>
        </authorList>
    </citation>
    <scope>NUCLEOTIDE SEQUENCE [LARGE SCALE GENOMIC DNA]</scope>
    <source>
        <strain evidence="5 6">DSM 44781</strain>
    </source>
</reference>
<dbReference type="RefSeq" id="WP_123821712.1">
    <property type="nucleotide sequence ID" value="NZ_RKQG01000005.1"/>
</dbReference>
<evidence type="ECO:0000313" key="6">
    <source>
        <dbReference type="Proteomes" id="UP000266906"/>
    </source>
</evidence>
<dbReference type="AlphaFoldDB" id="A0A3N4RIG8"/>
<dbReference type="PANTHER" id="PTHR43420">
    <property type="entry name" value="ACETYLTRANSFERASE"/>
    <property type="match status" value="1"/>
</dbReference>
<keyword evidence="2" id="KW-0012">Acyltransferase</keyword>
<evidence type="ECO:0000256" key="2">
    <source>
        <dbReference type="ARBA" id="ARBA00023315"/>
    </source>
</evidence>
<evidence type="ECO:0000259" key="4">
    <source>
        <dbReference type="PROSITE" id="PS51186"/>
    </source>
</evidence>
<feature type="domain" description="N-acetyltransferase" evidence="4">
    <location>
        <begin position="138"/>
        <end position="294"/>
    </location>
</feature>
<proteinExistence type="predicted"/>
<dbReference type="GO" id="GO:0016747">
    <property type="term" value="F:acyltransferase activity, transferring groups other than amino-acyl groups"/>
    <property type="evidence" value="ECO:0007669"/>
    <property type="project" value="InterPro"/>
</dbReference>
<dbReference type="EMBL" id="RKQG01000005">
    <property type="protein sequence ID" value="RPE26910.1"/>
    <property type="molecule type" value="Genomic_DNA"/>
</dbReference>